<feature type="region of interest" description="Disordered" evidence="1">
    <location>
        <begin position="462"/>
        <end position="497"/>
    </location>
</feature>
<proteinExistence type="predicted"/>
<evidence type="ECO:0000313" key="4">
    <source>
        <dbReference type="Proteomes" id="UP000653904"/>
    </source>
</evidence>
<keyword evidence="4" id="KW-1185">Reference proteome</keyword>
<dbReference type="InterPro" id="IPR001539">
    <property type="entry name" value="Peptidase_U32"/>
</dbReference>
<feature type="domain" description="Peptidase U32 collagenase" evidence="2">
    <location>
        <begin position="331"/>
        <end position="451"/>
    </location>
</feature>
<evidence type="ECO:0000256" key="1">
    <source>
        <dbReference type="SAM" id="MobiDB-lite"/>
    </source>
</evidence>
<comment type="caution">
    <text evidence="3">The sequence shown here is derived from an EMBL/GenBank/DDBJ whole genome shotgun (WGS) entry which is preliminary data.</text>
</comment>
<evidence type="ECO:0000313" key="3">
    <source>
        <dbReference type="EMBL" id="MBC5656990.1"/>
    </source>
</evidence>
<dbReference type="Pfam" id="PF01136">
    <property type="entry name" value="Peptidase_U32"/>
    <property type="match status" value="1"/>
</dbReference>
<organism evidence="3 4">
    <name type="scientific">Clostridium segne</name>
    <dbReference type="NCBI Taxonomy" id="2763038"/>
    <lineage>
        <taxon>Bacteria</taxon>
        <taxon>Bacillati</taxon>
        <taxon>Bacillota</taxon>
        <taxon>Clostridia</taxon>
        <taxon>Eubacteriales</taxon>
        <taxon>Clostridiaceae</taxon>
        <taxon>Clostridium</taxon>
    </lineage>
</organism>
<dbReference type="PANTHER" id="PTHR30217:SF10">
    <property type="entry name" value="23S RRNA 5-HYDROXYCYTIDINE C2501 SYNTHASE"/>
    <property type="match status" value="1"/>
</dbReference>
<dbReference type="Proteomes" id="UP000653904">
    <property type="component" value="Unassembled WGS sequence"/>
</dbReference>
<name>A0AAW3X4T5_9CLOT</name>
<dbReference type="EMBL" id="JACOOW010000010">
    <property type="protein sequence ID" value="MBC5656990.1"/>
    <property type="molecule type" value="Genomic_DNA"/>
</dbReference>
<dbReference type="InterPro" id="IPR020988">
    <property type="entry name" value="Pept_U32_collagenase"/>
</dbReference>
<dbReference type="RefSeq" id="WP_186854936.1">
    <property type="nucleotide sequence ID" value="NZ_JACOOW010000010.1"/>
</dbReference>
<sequence>MKKKVEILAPAGSFDSMKAAVAAGADAVYMGGSRFGARAYAENPDETGMLEAINYVHLHGRQLYMTVNTLVKEDEMDDLYDYLLPYYQAGLDAVIVQDMGVFSYIREHFPDLPVHASTQMTITGPEGAALMMRMGAVRIVTARELSLEEIRRIYQETGVEIESFVHGALCYCYSGQCLFSSLIGGRSGNRGRCAQTCRLPFDVLRRLDENNPNENKNKKKENGVLNPGDSKYVLSLKDLCTLDILPDILEAGVYSLKIEGRMKSPRYTAGVVRLYRKYVDLYLKNGRKGYRVDPKDRKELLDLFDRGGQTLGYYIEHNGRDMVVCHEKPAFRQENRELYQYLDKTYVEAEVKEPVRGFARVCEGEPLQLTLQYEDPLTGESRMAGGIGAVVQTAVKQPMSKERIEKQLGKTGNTPYYFENLEVETGGSPFVPVQELNELRRSAFDQLTEEILRPYRREIPENRACGTGKGWQNPEEKNLEENNQTGSESEKTSPAQDVELTAGLPVQSQKMLFENKKGNKTALYHIHVSVEHPAQLKVALSVPEVGAIYLDSAEFGVEQWNEWVSRCHEADKQCLLVMPHIFRDRAKEYFETHRSRLESAGFDGLVIRAWEELELVREWKISIPLVMDYGIYTMNHRAEDFVREMAPELSMRFTLPVELNSRELEARDSRERELLVYGSIPVMVTAQCIRKTVEGCSKCPEYLYLRDRKKKVFPVRNQCRFCCNTIYNSSPLSLLKDKKQIDRLQPEVLRLAFTSESAAQTGEVLDAYVKTFLHQEPVELEGEFTRGHFKRGVE</sequence>
<gene>
    <name evidence="3" type="ORF">H8S19_07915</name>
</gene>
<protein>
    <submittedName>
        <fullName evidence="3">U32 family peptidase</fullName>
    </submittedName>
</protein>
<dbReference type="InterPro" id="IPR051454">
    <property type="entry name" value="RNA/ubiquinone_mod_enzymes"/>
</dbReference>
<accession>A0AAW3X4T5</accession>
<evidence type="ECO:0000259" key="2">
    <source>
        <dbReference type="Pfam" id="PF12392"/>
    </source>
</evidence>
<dbReference type="PANTHER" id="PTHR30217">
    <property type="entry name" value="PEPTIDASE U32 FAMILY"/>
    <property type="match status" value="1"/>
</dbReference>
<feature type="compositionally biased region" description="Polar residues" evidence="1">
    <location>
        <begin position="481"/>
        <end position="495"/>
    </location>
</feature>
<reference evidence="3 4" key="1">
    <citation type="submission" date="2020-08" db="EMBL/GenBank/DDBJ databases">
        <title>Genome public.</title>
        <authorList>
            <person name="Liu C."/>
            <person name="Sun Q."/>
        </authorList>
    </citation>
    <scope>NUCLEOTIDE SEQUENCE [LARGE SCALE GENOMIC DNA]</scope>
    <source>
        <strain evidence="3 4">BX14</strain>
    </source>
</reference>
<dbReference type="AlphaFoldDB" id="A0AAW3X4T5"/>
<dbReference type="Pfam" id="PF12392">
    <property type="entry name" value="DUF3656"/>
    <property type="match status" value="1"/>
</dbReference>